<protein>
    <recommendedName>
        <fullName evidence="6">SWIM-type domain-containing protein</fullName>
    </recommendedName>
</protein>
<dbReference type="Pfam" id="PF04434">
    <property type="entry name" value="SWIM"/>
    <property type="match status" value="1"/>
</dbReference>
<dbReference type="PANTHER" id="PTHR31973">
    <property type="entry name" value="POLYPROTEIN, PUTATIVE-RELATED"/>
    <property type="match status" value="1"/>
</dbReference>
<feature type="compositionally biased region" description="Gly residues" evidence="5">
    <location>
        <begin position="159"/>
        <end position="213"/>
    </location>
</feature>
<sequence length="279" mass="29582">MLEMIRRQLMSRFQVRREEIEKWEGLLCPNIQLKLDRIEEDARYCELHYAGDGIYEVDYKGQITVVNLVARTCLCRKWEVTCIPCCHTVSALLKGLRKLEGFVDACYHRATNARAYTPIIYPIGDAITWTDSGCDPMGPPPYRESGQGGRPPLNRGGRDGGPIRGGRSQGMGRGGSGRGRGGIGDDMGSVGSGGGRGGIAEDMGMGGTSMGKGGRSRGRVSSGRGRGGLGMRRGRSRGVGGNGGGRGRGAMGEGKGKGGRGEASGNERSKGSPSSWVNI</sequence>
<comment type="caution">
    <text evidence="7">The sequence shown here is derived from an EMBL/GenBank/DDBJ whole genome shotgun (WGS) entry which is preliminary data.</text>
</comment>
<dbReference type="InterPro" id="IPR007527">
    <property type="entry name" value="Znf_SWIM"/>
</dbReference>
<evidence type="ECO:0000313" key="8">
    <source>
        <dbReference type="Proteomes" id="UP001415857"/>
    </source>
</evidence>
<evidence type="ECO:0000259" key="6">
    <source>
        <dbReference type="PROSITE" id="PS50966"/>
    </source>
</evidence>
<evidence type="ECO:0000256" key="2">
    <source>
        <dbReference type="ARBA" id="ARBA00022771"/>
    </source>
</evidence>
<reference evidence="7 8" key="1">
    <citation type="journal article" date="2024" name="Plant J.">
        <title>Genome sequences and population genomics reveal climatic adaptation and genomic divergence between two closely related sweetgum species.</title>
        <authorList>
            <person name="Xu W.Q."/>
            <person name="Ren C.Q."/>
            <person name="Zhang X.Y."/>
            <person name="Comes H.P."/>
            <person name="Liu X.H."/>
            <person name="Li Y.G."/>
            <person name="Kettle C.J."/>
            <person name="Jalonen R."/>
            <person name="Gaisberger H."/>
            <person name="Ma Y.Z."/>
            <person name="Qiu Y.X."/>
        </authorList>
    </citation>
    <scope>NUCLEOTIDE SEQUENCE [LARGE SCALE GENOMIC DNA]</scope>
    <source>
        <strain evidence="7">Hangzhou</strain>
    </source>
</reference>
<dbReference type="GO" id="GO:0008270">
    <property type="term" value="F:zinc ion binding"/>
    <property type="evidence" value="ECO:0007669"/>
    <property type="project" value="UniProtKB-KW"/>
</dbReference>
<accession>A0AAP0WZ10</accession>
<evidence type="ECO:0000256" key="5">
    <source>
        <dbReference type="SAM" id="MobiDB-lite"/>
    </source>
</evidence>
<keyword evidence="3" id="KW-0862">Zinc</keyword>
<keyword evidence="2 4" id="KW-0863">Zinc-finger</keyword>
<feature type="region of interest" description="Disordered" evidence="5">
    <location>
        <begin position="132"/>
        <end position="279"/>
    </location>
</feature>
<keyword evidence="8" id="KW-1185">Reference proteome</keyword>
<feature type="domain" description="SWIM-type" evidence="6">
    <location>
        <begin position="55"/>
        <end position="96"/>
    </location>
</feature>
<dbReference type="AlphaFoldDB" id="A0AAP0WZ10"/>
<dbReference type="PROSITE" id="PS50966">
    <property type="entry name" value="ZF_SWIM"/>
    <property type="match status" value="1"/>
</dbReference>
<dbReference type="EMBL" id="JBBPBK010000004">
    <property type="protein sequence ID" value="KAK9286074.1"/>
    <property type="molecule type" value="Genomic_DNA"/>
</dbReference>
<evidence type="ECO:0000313" key="7">
    <source>
        <dbReference type="EMBL" id="KAK9286074.1"/>
    </source>
</evidence>
<organism evidence="7 8">
    <name type="scientific">Liquidambar formosana</name>
    <name type="common">Formosan gum</name>
    <dbReference type="NCBI Taxonomy" id="63359"/>
    <lineage>
        <taxon>Eukaryota</taxon>
        <taxon>Viridiplantae</taxon>
        <taxon>Streptophyta</taxon>
        <taxon>Embryophyta</taxon>
        <taxon>Tracheophyta</taxon>
        <taxon>Spermatophyta</taxon>
        <taxon>Magnoliopsida</taxon>
        <taxon>eudicotyledons</taxon>
        <taxon>Gunneridae</taxon>
        <taxon>Pentapetalae</taxon>
        <taxon>Saxifragales</taxon>
        <taxon>Altingiaceae</taxon>
        <taxon>Liquidambar</taxon>
    </lineage>
</organism>
<evidence type="ECO:0000256" key="3">
    <source>
        <dbReference type="ARBA" id="ARBA00022833"/>
    </source>
</evidence>
<feature type="compositionally biased region" description="Basic and acidic residues" evidence="5">
    <location>
        <begin position="254"/>
        <end position="270"/>
    </location>
</feature>
<dbReference type="PANTHER" id="PTHR31973:SF187">
    <property type="entry name" value="MUTATOR TRANSPOSASE MUDRA PROTEIN"/>
    <property type="match status" value="1"/>
</dbReference>
<name>A0AAP0WZ10_LIQFO</name>
<evidence type="ECO:0000256" key="4">
    <source>
        <dbReference type="PROSITE-ProRule" id="PRU00325"/>
    </source>
</evidence>
<dbReference type="SMART" id="SM00575">
    <property type="entry name" value="ZnF_PMZ"/>
    <property type="match status" value="1"/>
</dbReference>
<evidence type="ECO:0000256" key="1">
    <source>
        <dbReference type="ARBA" id="ARBA00022723"/>
    </source>
</evidence>
<dbReference type="Proteomes" id="UP001415857">
    <property type="component" value="Unassembled WGS sequence"/>
</dbReference>
<proteinExistence type="predicted"/>
<gene>
    <name evidence="7" type="ORF">L1049_014454</name>
</gene>
<keyword evidence="1" id="KW-0479">Metal-binding</keyword>
<feature type="compositionally biased region" description="Gly residues" evidence="5">
    <location>
        <begin position="224"/>
        <end position="253"/>
    </location>
</feature>
<dbReference type="InterPro" id="IPR006564">
    <property type="entry name" value="Znf_PMZ"/>
</dbReference>